<accession>A0ABR8ZAU0</accession>
<dbReference type="Proteomes" id="UP000637299">
    <property type="component" value="Unassembled WGS sequence"/>
</dbReference>
<dbReference type="CDD" id="cd00085">
    <property type="entry name" value="HNHc"/>
    <property type="match status" value="1"/>
</dbReference>
<keyword evidence="2" id="KW-1185">Reference proteome</keyword>
<dbReference type="RefSeq" id="WP_191736120.1">
    <property type="nucleotide sequence ID" value="NZ_JACYFS010000001.1"/>
</dbReference>
<name>A0ABR8ZAU0_9FLAO</name>
<organism evidence="1 2">
    <name type="scientific">Chryseobacterium caseinilyticum</name>
    <dbReference type="NCBI Taxonomy" id="2771428"/>
    <lineage>
        <taxon>Bacteria</taxon>
        <taxon>Pseudomonadati</taxon>
        <taxon>Bacteroidota</taxon>
        <taxon>Flavobacteriia</taxon>
        <taxon>Flavobacteriales</taxon>
        <taxon>Weeksellaceae</taxon>
        <taxon>Chryseobacterium group</taxon>
        <taxon>Chryseobacterium</taxon>
    </lineage>
</organism>
<gene>
    <name evidence="1" type="ORF">IC610_07925</name>
</gene>
<dbReference type="InterPro" id="IPR003615">
    <property type="entry name" value="HNH_nuc"/>
</dbReference>
<evidence type="ECO:0008006" key="3">
    <source>
        <dbReference type="Google" id="ProtNLM"/>
    </source>
</evidence>
<proteinExistence type="predicted"/>
<evidence type="ECO:0000313" key="1">
    <source>
        <dbReference type="EMBL" id="MBD8082351.1"/>
    </source>
</evidence>
<protein>
    <recommendedName>
        <fullName evidence="3">HNH endonuclease</fullName>
    </recommendedName>
</protein>
<dbReference type="Gene3D" id="1.10.30.50">
    <property type="match status" value="1"/>
</dbReference>
<evidence type="ECO:0000313" key="2">
    <source>
        <dbReference type="Proteomes" id="UP000637299"/>
    </source>
</evidence>
<reference evidence="1 2" key="1">
    <citation type="submission" date="2020-09" db="EMBL/GenBank/DDBJ databases">
        <title>Genome seq and assembly of Chryseobacterium sp.</title>
        <authorList>
            <person name="Chhetri G."/>
        </authorList>
    </citation>
    <scope>NUCLEOTIDE SEQUENCE [LARGE SCALE GENOMIC DNA]</scope>
    <source>
        <strain evidence="1 2">GCR10</strain>
    </source>
</reference>
<comment type="caution">
    <text evidence="1">The sequence shown here is derived from an EMBL/GenBank/DDBJ whole genome shotgun (WGS) entry which is preliminary data.</text>
</comment>
<dbReference type="EMBL" id="JACYFS010000001">
    <property type="protein sequence ID" value="MBD8082351.1"/>
    <property type="molecule type" value="Genomic_DNA"/>
</dbReference>
<sequence>MMKCVYIGENEYDTFATIVTEKYNPSKAVLTTIKTRVESCYNQYLFRFDELEAKQFSEFSAAEVEEKKHLQGCYSSLTKTGIPIKSSILSSQPDVLKTLCPYCLLEAPKTLDHYIGKDEFPEYSFLVKNLIPCCYSCNNIKDIKWRDSYRRRFIHFYNDNFFEEQFLFASLRIIESTPIINLSLVKPQNLDDDSFQIVSWHFEDLKLLDQYEQKCNTLLSTEIKIMKDGNFNDGLTLQQIEVQLQRREKNFADDYGINYWKSIMFQCMSQNVKDLLTC</sequence>